<dbReference type="RefSeq" id="WP_197410265.1">
    <property type="nucleotide sequence ID" value="NZ_BDQM01000034.1"/>
</dbReference>
<keyword evidence="2" id="KW-1185">Reference proteome</keyword>
<comment type="caution">
    <text evidence="1">The sequence shown here is derived from an EMBL/GenBank/DDBJ whole genome shotgun (WGS) entry which is preliminary data.</text>
</comment>
<dbReference type="Gene3D" id="3.30.429.10">
    <property type="entry name" value="Macrophage Migration Inhibitory Factor"/>
    <property type="match status" value="1"/>
</dbReference>
<organism evidence="1 2">
    <name type="scientific">Colwellia marinimaniae</name>
    <dbReference type="NCBI Taxonomy" id="1513592"/>
    <lineage>
        <taxon>Bacteria</taxon>
        <taxon>Pseudomonadati</taxon>
        <taxon>Pseudomonadota</taxon>
        <taxon>Gammaproteobacteria</taxon>
        <taxon>Alteromonadales</taxon>
        <taxon>Colwelliaceae</taxon>
        <taxon>Colwellia</taxon>
    </lineage>
</organism>
<dbReference type="InterPro" id="IPR014347">
    <property type="entry name" value="Tautomerase/MIF_sf"/>
</dbReference>
<name>A0ABQ0MYJ6_9GAMM</name>
<reference evidence="1 2" key="1">
    <citation type="submission" date="2017-06" db="EMBL/GenBank/DDBJ databases">
        <title>Whole Genome Sequences of Colwellia marinimaniae MTCD1.</title>
        <authorList>
            <person name="Kusumoto H."/>
            <person name="Inoue M."/>
            <person name="Tanikawa K."/>
            <person name="Maeji H."/>
            <person name="Cameron J.H."/>
            <person name="Bartlett D.H."/>
        </authorList>
    </citation>
    <scope>NUCLEOTIDE SEQUENCE [LARGE SCALE GENOMIC DNA]</scope>
    <source>
        <strain evidence="1 2">MTCD1</strain>
    </source>
</reference>
<proteinExistence type="predicted"/>
<dbReference type="Proteomes" id="UP000197068">
    <property type="component" value="Unassembled WGS sequence"/>
</dbReference>
<accession>A0ABQ0MYJ6</accession>
<evidence type="ECO:0000313" key="1">
    <source>
        <dbReference type="EMBL" id="GAW97446.1"/>
    </source>
</evidence>
<evidence type="ECO:0000313" key="2">
    <source>
        <dbReference type="Proteomes" id="UP000197068"/>
    </source>
</evidence>
<sequence length="64" mass="7068">MPHCVIEHSSTIDSNTLMPLVFNASLESALFDQDGSDIKVRAVSFVYYQTGALANVSKQDDFSR</sequence>
<evidence type="ECO:0008006" key="3">
    <source>
        <dbReference type="Google" id="ProtNLM"/>
    </source>
</evidence>
<protein>
    <recommendedName>
        <fullName evidence="3">5-carboxymethyl-2-hydroxymuconate isomerase</fullName>
    </recommendedName>
</protein>
<gene>
    <name evidence="1" type="ORF">MTCD1_03073</name>
</gene>
<dbReference type="EMBL" id="BDQM01000034">
    <property type="protein sequence ID" value="GAW97446.1"/>
    <property type="molecule type" value="Genomic_DNA"/>
</dbReference>